<dbReference type="HOGENOM" id="CLU_156499_1_0_6"/>
<proteinExistence type="predicted"/>
<protein>
    <submittedName>
        <fullName evidence="1">Putative toxin-antitoxin system, antitoxin component, ribbon-helix-helix domain protein</fullName>
    </submittedName>
</protein>
<keyword evidence="2" id="KW-1185">Reference proteome</keyword>
<organism evidence="1 2">
    <name type="scientific">Actinobacillus ureae ATCC 25976</name>
    <dbReference type="NCBI Taxonomy" id="887324"/>
    <lineage>
        <taxon>Bacteria</taxon>
        <taxon>Pseudomonadati</taxon>
        <taxon>Pseudomonadota</taxon>
        <taxon>Gammaproteobacteria</taxon>
        <taxon>Pasteurellales</taxon>
        <taxon>Pasteurellaceae</taxon>
        <taxon>Actinobacillus</taxon>
    </lineage>
</organism>
<evidence type="ECO:0000313" key="2">
    <source>
        <dbReference type="Proteomes" id="UP000005467"/>
    </source>
</evidence>
<name>E8KGJ9_9PAST</name>
<gene>
    <name evidence="1" type="ORF">HMPREF0027_0966</name>
</gene>
<comment type="caution">
    <text evidence="1">The sequence shown here is derived from an EMBL/GenBank/DDBJ whole genome shotgun (WGS) entry which is preliminary data.</text>
</comment>
<dbReference type="AlphaFoldDB" id="E8KGJ9"/>
<evidence type="ECO:0000313" key="1">
    <source>
        <dbReference type="EMBL" id="EFX91985.1"/>
    </source>
</evidence>
<reference evidence="1 2" key="1">
    <citation type="submission" date="2011-01" db="EMBL/GenBank/DDBJ databases">
        <authorList>
            <person name="Muzny D."/>
            <person name="Qin X."/>
            <person name="Deng J."/>
            <person name="Jiang H."/>
            <person name="Liu Y."/>
            <person name="Qu J."/>
            <person name="Song X.-Z."/>
            <person name="Zhang L."/>
            <person name="Thornton R."/>
            <person name="Coyle M."/>
            <person name="Francisco L."/>
            <person name="Jackson L."/>
            <person name="Javaid M."/>
            <person name="Korchina V."/>
            <person name="Kovar C."/>
            <person name="Mata R."/>
            <person name="Mathew T."/>
            <person name="Ngo R."/>
            <person name="Nguyen L."/>
            <person name="Nguyen N."/>
            <person name="Okwuonu G."/>
            <person name="Ongeri F."/>
            <person name="Pham C."/>
            <person name="Simmons D."/>
            <person name="Wilczek-Boney K."/>
            <person name="Hale W."/>
            <person name="Jakkamsetti A."/>
            <person name="Pham P."/>
            <person name="Ruth R."/>
            <person name="San Lucas F."/>
            <person name="Warren J."/>
            <person name="Zhang J."/>
            <person name="Zhao Z."/>
            <person name="Zhou C."/>
            <person name="Zhu D."/>
            <person name="Lee S."/>
            <person name="Bess C."/>
            <person name="Blankenburg K."/>
            <person name="Forbes L."/>
            <person name="Fu Q."/>
            <person name="Gubbala S."/>
            <person name="Hirani K."/>
            <person name="Jayaseelan J.C."/>
            <person name="Lara F."/>
            <person name="Munidasa M."/>
            <person name="Palculict T."/>
            <person name="Patil S."/>
            <person name="Pu L.-L."/>
            <person name="Saada N."/>
            <person name="Tang L."/>
            <person name="Weissenberger G."/>
            <person name="Zhu Y."/>
            <person name="Hemphill L."/>
            <person name="Shang Y."/>
            <person name="Youmans B."/>
            <person name="Ayvaz T."/>
            <person name="Ross M."/>
            <person name="Santibanez J."/>
            <person name="Aqrawi P."/>
            <person name="Gross S."/>
            <person name="Joshi V."/>
            <person name="Fowler G."/>
            <person name="Nazareth L."/>
            <person name="Reid J."/>
            <person name="Worley K."/>
            <person name="Petrosino J."/>
            <person name="Highlander S."/>
            <person name="Gibbs R."/>
        </authorList>
    </citation>
    <scope>NUCLEOTIDE SEQUENCE [LARGE SCALE GENOMIC DNA]</scope>
    <source>
        <strain evidence="1 2">ATCC 25976</strain>
    </source>
</reference>
<accession>E8KGJ9</accession>
<dbReference type="Proteomes" id="UP000005467">
    <property type="component" value="Unassembled WGS sequence"/>
</dbReference>
<dbReference type="EMBL" id="AEVG01000063">
    <property type="protein sequence ID" value="EFX91985.1"/>
    <property type="molecule type" value="Genomic_DNA"/>
</dbReference>
<sequence>MLDELLALQPISIRLSKGLIQDLKDIAQLHGLGYQPLIKQILTRFVESEKRMLANEKIQEDLAKLHNAA</sequence>